<dbReference type="Proteomes" id="UP000034154">
    <property type="component" value="Unassembled WGS sequence"/>
</dbReference>
<proteinExistence type="predicted"/>
<dbReference type="EMBL" id="LCJB01000042">
    <property type="protein sequence ID" value="KKT69908.1"/>
    <property type="molecule type" value="Genomic_DNA"/>
</dbReference>
<accession>A0A0G1JEY2</accession>
<name>A0A0G1JEY2_9BACT</name>
<comment type="caution">
    <text evidence="1">The sequence shown here is derived from an EMBL/GenBank/DDBJ whole genome shotgun (WGS) entry which is preliminary data.</text>
</comment>
<protein>
    <submittedName>
        <fullName evidence="1">Uncharacterized protein</fullName>
    </submittedName>
</protein>
<organism evidence="1 2">
    <name type="scientific">Candidatus Uhrbacteria bacterium GW2011_GWF2_44_350</name>
    <dbReference type="NCBI Taxonomy" id="1619000"/>
    <lineage>
        <taxon>Bacteria</taxon>
        <taxon>Candidatus Uhriibacteriota</taxon>
    </lineage>
</organism>
<dbReference type="AlphaFoldDB" id="A0A0G1JEY2"/>
<gene>
    <name evidence="1" type="ORF">UW63_C0042G0005</name>
</gene>
<reference evidence="1 2" key="1">
    <citation type="journal article" date="2015" name="Nature">
        <title>rRNA introns, odd ribosomes, and small enigmatic genomes across a large radiation of phyla.</title>
        <authorList>
            <person name="Brown C.T."/>
            <person name="Hug L.A."/>
            <person name="Thomas B.C."/>
            <person name="Sharon I."/>
            <person name="Castelle C.J."/>
            <person name="Singh A."/>
            <person name="Wilkins M.J."/>
            <person name="Williams K.H."/>
            <person name="Banfield J.F."/>
        </authorList>
    </citation>
    <scope>NUCLEOTIDE SEQUENCE [LARGE SCALE GENOMIC DNA]</scope>
</reference>
<evidence type="ECO:0000313" key="1">
    <source>
        <dbReference type="EMBL" id="KKT69908.1"/>
    </source>
</evidence>
<sequence length="121" mass="13922">MIYYKSLMENNTSSNIPSWQNSLKLAAACPLCGYKFKKIEALVVEEHGNTHLFYFRCQKCQHAILNLVFSHQMGIGSMSLVTDLSFEEAIKFHEATPISIDDVLETHLWLENSDHKKLFNK</sequence>
<evidence type="ECO:0000313" key="2">
    <source>
        <dbReference type="Proteomes" id="UP000034154"/>
    </source>
</evidence>